<dbReference type="Proteomes" id="UP000629098">
    <property type="component" value="Unassembled WGS sequence"/>
</dbReference>
<keyword evidence="1" id="KW-0812">Transmembrane</keyword>
<gene>
    <name evidence="2" type="ORF">ICL16_11275</name>
</gene>
<accession>A0A8J6XC20</accession>
<dbReference type="Pfam" id="PF14329">
    <property type="entry name" value="DUF4386"/>
    <property type="match status" value="1"/>
</dbReference>
<keyword evidence="1" id="KW-0472">Membrane</keyword>
<dbReference type="EMBL" id="JACXAE010000041">
    <property type="protein sequence ID" value="MBD2772640.1"/>
    <property type="molecule type" value="Genomic_DNA"/>
</dbReference>
<protein>
    <submittedName>
        <fullName evidence="2">DUF4386 domain-containing protein</fullName>
    </submittedName>
</protein>
<keyword evidence="3" id="KW-1185">Reference proteome</keyword>
<evidence type="ECO:0000313" key="3">
    <source>
        <dbReference type="Proteomes" id="UP000629098"/>
    </source>
</evidence>
<feature type="transmembrane region" description="Helical" evidence="1">
    <location>
        <begin position="157"/>
        <end position="181"/>
    </location>
</feature>
<dbReference type="AlphaFoldDB" id="A0A8J6XC20"/>
<dbReference type="InterPro" id="IPR025495">
    <property type="entry name" value="DUF4386"/>
</dbReference>
<evidence type="ECO:0000313" key="2">
    <source>
        <dbReference type="EMBL" id="MBD2772640.1"/>
    </source>
</evidence>
<organism evidence="2 3">
    <name type="scientific">Iningainema tapete BLCC-T55</name>
    <dbReference type="NCBI Taxonomy" id="2748662"/>
    <lineage>
        <taxon>Bacteria</taxon>
        <taxon>Bacillati</taxon>
        <taxon>Cyanobacteriota</taxon>
        <taxon>Cyanophyceae</taxon>
        <taxon>Nostocales</taxon>
        <taxon>Scytonemataceae</taxon>
        <taxon>Iningainema tapete</taxon>
    </lineage>
</organism>
<feature type="transmembrane region" description="Helical" evidence="1">
    <location>
        <begin position="37"/>
        <end position="57"/>
    </location>
</feature>
<name>A0A8J6XC20_9CYAN</name>
<feature type="transmembrane region" description="Helical" evidence="1">
    <location>
        <begin position="69"/>
        <end position="92"/>
    </location>
</feature>
<comment type="caution">
    <text evidence="2">The sequence shown here is derived from an EMBL/GenBank/DDBJ whole genome shotgun (WGS) entry which is preliminary data.</text>
</comment>
<evidence type="ECO:0000256" key="1">
    <source>
        <dbReference type="SAM" id="Phobius"/>
    </source>
</evidence>
<sequence length="224" mass="24753">MECSGNLLIGHFQQIRLNAHSSTQAIAMFQSGGTGLILTWFIFALMALLFIPASAMLGKVLSRADTPYLSTATFMGVLSSTLQSVGLMRWVFVIPILAKEYVNSTSNVRREAIAIAYQIVHQYGGVVIGEHLGQILLVGWTLGVSIAMLHSHLFKSWVGWLGIFTVPFWMLGQSELLATVIPSTPVWEVAAVGFMMWEVWLMIVGIFLLRASKKRVILNSQLEP</sequence>
<proteinExistence type="predicted"/>
<dbReference type="RefSeq" id="WP_190827454.1">
    <property type="nucleotide sequence ID" value="NZ_CAWPPI010000041.1"/>
</dbReference>
<reference evidence="2" key="1">
    <citation type="submission" date="2020-09" db="EMBL/GenBank/DDBJ databases">
        <title>Iningainema tapete sp. nov. (Scytonemataceae, Cyanobacteria) from greenhouses in central Florida (USA) produces two types of nodularin with biosynthetic potential for microcystin-LR and anabaenopeptins.</title>
        <authorList>
            <person name="Berthold D.E."/>
            <person name="Lefler F.W."/>
            <person name="Huang I.-S."/>
            <person name="Abdulla H."/>
            <person name="Zimba P.V."/>
            <person name="Laughinghouse H.D. IV."/>
        </authorList>
    </citation>
    <scope>NUCLEOTIDE SEQUENCE</scope>
    <source>
        <strain evidence="2">BLCCT55</strain>
    </source>
</reference>
<feature type="transmembrane region" description="Helical" evidence="1">
    <location>
        <begin position="187"/>
        <end position="209"/>
    </location>
</feature>
<keyword evidence="1" id="KW-1133">Transmembrane helix</keyword>